<name>A0A9Q1MD95_9SOLA</name>
<reference evidence="6" key="1">
    <citation type="journal article" date="2023" name="Proc. Natl. Acad. Sci. U.S.A.">
        <title>Genomic and structural basis for evolution of tropane alkaloid biosynthesis.</title>
        <authorList>
            <person name="Wanga Y.-J."/>
            <person name="Taina T."/>
            <person name="Yua J.-Y."/>
            <person name="Lia J."/>
            <person name="Xua B."/>
            <person name="Chenc J."/>
            <person name="D'Auriad J.C."/>
            <person name="Huanga J.-P."/>
            <person name="Huanga S.-X."/>
        </authorList>
    </citation>
    <scope>NUCLEOTIDE SEQUENCE [LARGE SCALE GENOMIC DNA]</scope>
    <source>
        <strain evidence="6">cv. KIB-2019</strain>
    </source>
</reference>
<dbReference type="PANTHER" id="PTHR31352:SF58">
    <property type="entry name" value="BETA-AMYLASE 2, CHLOROPLASTIC"/>
    <property type="match status" value="1"/>
</dbReference>
<organism evidence="5 6">
    <name type="scientific">Anisodus acutangulus</name>
    <dbReference type="NCBI Taxonomy" id="402998"/>
    <lineage>
        <taxon>Eukaryota</taxon>
        <taxon>Viridiplantae</taxon>
        <taxon>Streptophyta</taxon>
        <taxon>Embryophyta</taxon>
        <taxon>Tracheophyta</taxon>
        <taxon>Spermatophyta</taxon>
        <taxon>Magnoliopsida</taxon>
        <taxon>eudicotyledons</taxon>
        <taxon>Gunneridae</taxon>
        <taxon>Pentapetalae</taxon>
        <taxon>asterids</taxon>
        <taxon>lamiids</taxon>
        <taxon>Solanales</taxon>
        <taxon>Solanaceae</taxon>
        <taxon>Solanoideae</taxon>
        <taxon>Hyoscyameae</taxon>
        <taxon>Anisodus</taxon>
    </lineage>
</organism>
<keyword evidence="6" id="KW-1185">Reference proteome</keyword>
<dbReference type="InterPro" id="IPR017853">
    <property type="entry name" value="GH"/>
</dbReference>
<sequence length="197" mass="22742">MAAAFSSIIGQPRAILSASSIVYFSQIRKPANFRLQNWRGIMVNSYPQACTVAMVRGDNVDKARDDNAIDPEVIDVPPELQERDFTADIDGVTIECWWGIMEAHAPHRYNWSGYKRLFKIVLDINLKVRVVMSFHECESSVSDDVWVTQIGYKKSDIFFTDRDLRRNHECLTQGIDKERVLRGRTALEVYFDLMRSF</sequence>
<proteinExistence type="inferred from homology"/>
<keyword evidence="4" id="KW-0378">Hydrolase</keyword>
<dbReference type="AlphaFoldDB" id="A0A9Q1MD95"/>
<comment type="caution">
    <text evidence="5">The sequence shown here is derived from an EMBL/GenBank/DDBJ whole genome shotgun (WGS) entry which is preliminary data.</text>
</comment>
<dbReference type="GO" id="GO:0000272">
    <property type="term" value="P:polysaccharide catabolic process"/>
    <property type="evidence" value="ECO:0007669"/>
    <property type="project" value="UniProtKB-KW"/>
</dbReference>
<dbReference type="Gene3D" id="3.20.20.80">
    <property type="entry name" value="Glycosidases"/>
    <property type="match status" value="1"/>
</dbReference>
<dbReference type="Pfam" id="PF01373">
    <property type="entry name" value="Glyco_hydro_14"/>
    <property type="match status" value="1"/>
</dbReference>
<dbReference type="Proteomes" id="UP001152561">
    <property type="component" value="Unassembled WGS sequence"/>
</dbReference>
<comment type="catalytic activity">
    <reaction evidence="4">
        <text>Hydrolysis of (1-&gt;4)-alpha-D-glucosidic linkages in polysaccharides so as to remove successive maltose units from the non-reducing ends of the chains.</text>
        <dbReference type="EC" id="3.2.1.2"/>
    </reaction>
</comment>
<comment type="similarity">
    <text evidence="1 4">Belongs to the glycosyl hydrolase 14 family.</text>
</comment>
<evidence type="ECO:0000256" key="1">
    <source>
        <dbReference type="ARBA" id="ARBA00005652"/>
    </source>
</evidence>
<keyword evidence="3 4" id="KW-0624">Polysaccharide degradation</keyword>
<dbReference type="SUPFAM" id="SSF51445">
    <property type="entry name" value="(Trans)glycosidases"/>
    <property type="match status" value="1"/>
</dbReference>
<evidence type="ECO:0000313" key="5">
    <source>
        <dbReference type="EMBL" id="KAJ8555324.1"/>
    </source>
</evidence>
<evidence type="ECO:0000256" key="2">
    <source>
        <dbReference type="ARBA" id="ARBA00023277"/>
    </source>
</evidence>
<dbReference type="PANTHER" id="PTHR31352">
    <property type="entry name" value="BETA-AMYLASE 1, CHLOROPLASTIC"/>
    <property type="match status" value="1"/>
</dbReference>
<keyword evidence="4" id="KW-0326">Glycosidase</keyword>
<evidence type="ECO:0000313" key="6">
    <source>
        <dbReference type="Proteomes" id="UP001152561"/>
    </source>
</evidence>
<evidence type="ECO:0000256" key="3">
    <source>
        <dbReference type="ARBA" id="ARBA00023326"/>
    </source>
</evidence>
<dbReference type="PRINTS" id="PR00750">
    <property type="entry name" value="BETAAMYLASE"/>
</dbReference>
<dbReference type="EC" id="3.2.1.2" evidence="4"/>
<dbReference type="GO" id="GO:0016161">
    <property type="term" value="F:beta-amylase activity"/>
    <property type="evidence" value="ECO:0007669"/>
    <property type="project" value="UniProtKB-EC"/>
</dbReference>
<dbReference type="EMBL" id="JAJAGQ010000008">
    <property type="protein sequence ID" value="KAJ8555324.1"/>
    <property type="molecule type" value="Genomic_DNA"/>
</dbReference>
<evidence type="ECO:0000256" key="4">
    <source>
        <dbReference type="RuleBase" id="RU000509"/>
    </source>
</evidence>
<accession>A0A9Q1MD95</accession>
<keyword evidence="2 4" id="KW-0119">Carbohydrate metabolism</keyword>
<gene>
    <name evidence="5" type="ORF">K7X08_012820</name>
</gene>
<dbReference type="OrthoDB" id="1660156at2759"/>
<dbReference type="InterPro" id="IPR001554">
    <property type="entry name" value="Glyco_hydro_14"/>
</dbReference>
<protein>
    <recommendedName>
        <fullName evidence="4">Beta-amylase</fullName>
        <ecNumber evidence="4">3.2.1.2</ecNumber>
    </recommendedName>
</protein>